<evidence type="ECO:0000313" key="2">
    <source>
        <dbReference type="Proteomes" id="UP000182235"/>
    </source>
</evidence>
<reference evidence="1 2" key="1">
    <citation type="submission" date="2015-07" db="EMBL/GenBank/DDBJ databases">
        <title>Emmonsia species relationships and genome sequence.</title>
        <authorList>
            <consortium name="The Broad Institute Genomics Platform"/>
            <person name="Cuomo C.A."/>
            <person name="Munoz J.F."/>
            <person name="Imamovic A."/>
            <person name="Priest M.E."/>
            <person name="Young S."/>
            <person name="Clay O.K."/>
            <person name="McEwen J.G."/>
        </authorList>
    </citation>
    <scope>NUCLEOTIDE SEQUENCE [LARGE SCALE GENOMIC DNA]</scope>
    <source>
        <strain evidence="1 2">UAMH 9510</strain>
    </source>
</reference>
<dbReference type="EMBL" id="LGRN01000117">
    <property type="protein sequence ID" value="OJD16241.1"/>
    <property type="molecule type" value="Genomic_DNA"/>
</dbReference>
<dbReference type="VEuPathDB" id="FungiDB:AJ78_03578"/>
<dbReference type="Proteomes" id="UP000182235">
    <property type="component" value="Unassembled WGS sequence"/>
</dbReference>
<accession>A0A1J9PIG3</accession>
<comment type="caution">
    <text evidence="1">The sequence shown here is derived from an EMBL/GenBank/DDBJ whole genome shotgun (WGS) entry which is preliminary data.</text>
</comment>
<name>A0A1J9PIG3_9EURO</name>
<protein>
    <submittedName>
        <fullName evidence="1">Uncharacterized protein</fullName>
    </submittedName>
</protein>
<organism evidence="1 2">
    <name type="scientific">Emergomyces pasteurianus Ep9510</name>
    <dbReference type="NCBI Taxonomy" id="1447872"/>
    <lineage>
        <taxon>Eukaryota</taxon>
        <taxon>Fungi</taxon>
        <taxon>Dikarya</taxon>
        <taxon>Ascomycota</taxon>
        <taxon>Pezizomycotina</taxon>
        <taxon>Eurotiomycetes</taxon>
        <taxon>Eurotiomycetidae</taxon>
        <taxon>Onygenales</taxon>
        <taxon>Ajellomycetaceae</taxon>
        <taxon>Emergomyces</taxon>
    </lineage>
</organism>
<dbReference type="AlphaFoldDB" id="A0A1J9PIG3"/>
<proteinExistence type="predicted"/>
<evidence type="ECO:0000313" key="1">
    <source>
        <dbReference type="EMBL" id="OJD16241.1"/>
    </source>
</evidence>
<sequence length="191" mass="21404">MPGCAVFISSLDHPTITMYETVKTAVVSTEKPLVSKGVLFGLAVKSHTMEVAYTETYEDLKRDACLLLEGTAGDSSIAILVKIGFDGLIREYLSSHMKVAFNPHSYSVQLYEYYSLQNKTVRKGGRKTLFPVSQNHASQKIEFMWGDILKTQLSQIQPISTEPPPLLPNNLHEIINVYTDKHVQLRNRCGN</sequence>
<keyword evidence="2" id="KW-1185">Reference proteome</keyword>
<gene>
    <name evidence="1" type="ORF">AJ78_03578</name>
</gene>
<dbReference type="OrthoDB" id="4183717at2759"/>